<keyword evidence="3" id="KW-1185">Reference proteome</keyword>
<feature type="region of interest" description="Disordered" evidence="1">
    <location>
        <begin position="586"/>
        <end position="606"/>
    </location>
</feature>
<evidence type="ECO:0000313" key="2">
    <source>
        <dbReference type="EMBL" id="OMJ76768.1"/>
    </source>
</evidence>
<feature type="compositionally biased region" description="Acidic residues" evidence="1">
    <location>
        <begin position="596"/>
        <end position="606"/>
    </location>
</feature>
<dbReference type="OrthoDB" id="196367at2759"/>
<organism evidence="2 3">
    <name type="scientific">Stentor coeruleus</name>
    <dbReference type="NCBI Taxonomy" id="5963"/>
    <lineage>
        <taxon>Eukaryota</taxon>
        <taxon>Sar</taxon>
        <taxon>Alveolata</taxon>
        <taxon>Ciliophora</taxon>
        <taxon>Postciliodesmatophora</taxon>
        <taxon>Heterotrichea</taxon>
        <taxon>Heterotrichida</taxon>
        <taxon>Stentoridae</taxon>
        <taxon>Stentor</taxon>
    </lineage>
</organism>
<dbReference type="SUPFAM" id="SSF56059">
    <property type="entry name" value="Glutathione synthetase ATP-binding domain-like"/>
    <property type="match status" value="1"/>
</dbReference>
<evidence type="ECO:0000313" key="3">
    <source>
        <dbReference type="Proteomes" id="UP000187209"/>
    </source>
</evidence>
<comment type="caution">
    <text evidence="2">The sequence shown here is derived from an EMBL/GenBank/DDBJ whole genome shotgun (WGS) entry which is preliminary data.</text>
</comment>
<evidence type="ECO:0000256" key="1">
    <source>
        <dbReference type="SAM" id="MobiDB-lite"/>
    </source>
</evidence>
<protein>
    <recommendedName>
        <fullName evidence="4">Tubulin--tyrosine ligase-like protein 9</fullName>
    </recommendedName>
</protein>
<name>A0A1R2BJ36_9CILI</name>
<gene>
    <name evidence="2" type="ORF">SteCoe_23781</name>
</gene>
<sequence length="606" mass="70530">MNTTFEKRVKTNANDFHMPLMVNGKNLIKLQSIRSQSRANISSYEKMPKYEVPEKELSFISEILGKNIEKSSWLLSAFQRKPKKKHAQSDQEDNESSILQNPILLAPTSLPQIKEKIHAKNIPRLKPKIKKPSIVIKCPKPSVEMYNKYITMMQMSNGTEITKHKREYKYYIGPGNNESLVNKVMRKKPGWIKVYTTHSAHFIWTQVKKMDIVDTLPVSIEANDKIPVPKMSGLSMFPDEEWVSLSPPTLINPSKMKLYNRVERNYELCSKKKLFTNMVAYYKTLNKDPFLYIPLTFHIINGTRDPSFQAFKAKFLEIQEKIDNENDPYLKNNWLVKPGEATNRGIGISVCSSISEVQEKLEDFEYAPGKTRTYIIQKYVYRPLLYLNRKFDIRCYLLLLCYNGNLQAYFYKDGYLRTSVAEFSLENVHNKFIHLTNDAVQKKSAEYGKFEAGNKLNYAEFQEYINQNCDKKVNFFDEVYPKMVNIVRDTIAATCTKLDPKRRLHSFEILGYDFMIDEFYNPWLIEVNTNPCLALSGPYLTTLIPKMLEDGFHIALDQFFHSDLCDFSENRFVMIFNRGKEKLDIFVSNENPPSDGENDESDEDAN</sequence>
<dbReference type="Proteomes" id="UP000187209">
    <property type="component" value="Unassembled WGS sequence"/>
</dbReference>
<dbReference type="Gene3D" id="3.30.470.20">
    <property type="entry name" value="ATP-grasp fold, B domain"/>
    <property type="match status" value="1"/>
</dbReference>
<evidence type="ECO:0008006" key="4">
    <source>
        <dbReference type="Google" id="ProtNLM"/>
    </source>
</evidence>
<dbReference type="PROSITE" id="PS51221">
    <property type="entry name" value="TTL"/>
    <property type="match status" value="1"/>
</dbReference>
<dbReference type="PANTHER" id="PTHR46069:SF1">
    <property type="entry name" value="CHROMOSOME UNDETERMINED SCAFFOLD_125, WHOLE GENOME SHOTGUN SEQUENCE"/>
    <property type="match status" value="1"/>
</dbReference>
<dbReference type="PANTHER" id="PTHR46069">
    <property type="entry name" value="TUBULIN TYROSINE LIGASE"/>
    <property type="match status" value="1"/>
</dbReference>
<reference evidence="2 3" key="1">
    <citation type="submission" date="2016-11" db="EMBL/GenBank/DDBJ databases">
        <title>The macronuclear genome of Stentor coeruleus: a giant cell with tiny introns.</title>
        <authorList>
            <person name="Slabodnick M."/>
            <person name="Ruby J.G."/>
            <person name="Reiff S.B."/>
            <person name="Swart E.C."/>
            <person name="Gosai S."/>
            <person name="Prabakaran S."/>
            <person name="Witkowska E."/>
            <person name="Larue G.E."/>
            <person name="Fisher S."/>
            <person name="Freeman R.M."/>
            <person name="Gunawardena J."/>
            <person name="Chu W."/>
            <person name="Stover N.A."/>
            <person name="Gregory B.D."/>
            <person name="Nowacki M."/>
            <person name="Derisi J."/>
            <person name="Roy S.W."/>
            <person name="Marshall W.F."/>
            <person name="Sood P."/>
        </authorList>
    </citation>
    <scope>NUCLEOTIDE SEQUENCE [LARGE SCALE GENOMIC DNA]</scope>
    <source>
        <strain evidence="2">WM001</strain>
    </source>
</reference>
<dbReference type="EMBL" id="MPUH01000612">
    <property type="protein sequence ID" value="OMJ76768.1"/>
    <property type="molecule type" value="Genomic_DNA"/>
</dbReference>
<dbReference type="Pfam" id="PF03133">
    <property type="entry name" value="TTL"/>
    <property type="match status" value="1"/>
</dbReference>
<dbReference type="AlphaFoldDB" id="A0A1R2BJ36"/>
<proteinExistence type="predicted"/>
<dbReference type="InterPro" id="IPR004344">
    <property type="entry name" value="TTL/TTLL_fam"/>
</dbReference>
<accession>A0A1R2BJ36</accession>